<dbReference type="AlphaFoldDB" id="A0A5M3W6V3"/>
<reference evidence="1 2" key="1">
    <citation type="submission" date="2019-10" db="EMBL/GenBank/DDBJ databases">
        <title>Whole genome shotgun sequence of Acrocarpospora corrugata NBRC 13972.</title>
        <authorList>
            <person name="Ichikawa N."/>
            <person name="Kimura A."/>
            <person name="Kitahashi Y."/>
            <person name="Komaki H."/>
            <person name="Oguchi A."/>
        </authorList>
    </citation>
    <scope>NUCLEOTIDE SEQUENCE [LARGE SCALE GENOMIC DNA]</scope>
    <source>
        <strain evidence="1 2">NBRC 13972</strain>
    </source>
</reference>
<gene>
    <name evidence="1" type="ORF">Acor_49970</name>
</gene>
<accession>A0A5M3W6V3</accession>
<organism evidence="1 2">
    <name type="scientific">Acrocarpospora corrugata</name>
    <dbReference type="NCBI Taxonomy" id="35763"/>
    <lineage>
        <taxon>Bacteria</taxon>
        <taxon>Bacillati</taxon>
        <taxon>Actinomycetota</taxon>
        <taxon>Actinomycetes</taxon>
        <taxon>Streptosporangiales</taxon>
        <taxon>Streptosporangiaceae</taxon>
        <taxon>Acrocarpospora</taxon>
    </lineage>
</organism>
<evidence type="ECO:0000313" key="2">
    <source>
        <dbReference type="Proteomes" id="UP000334990"/>
    </source>
</evidence>
<sequence length="108" mass="11370">MRSGGWRGVLGATALTVVLAACQIPRSAIFSVVNDSAETVVVTRSGMVYATLPPTQSRDLSFPENRCAAETPPPDEFKATSASGREYVYGHPACNGNTWRIGVSPSGP</sequence>
<comment type="caution">
    <text evidence="1">The sequence shown here is derived from an EMBL/GenBank/DDBJ whole genome shotgun (WGS) entry which is preliminary data.</text>
</comment>
<protein>
    <recommendedName>
        <fullName evidence="3">Lipoprotein</fullName>
    </recommendedName>
</protein>
<dbReference type="Proteomes" id="UP000334990">
    <property type="component" value="Unassembled WGS sequence"/>
</dbReference>
<keyword evidence="2" id="KW-1185">Reference proteome</keyword>
<evidence type="ECO:0008006" key="3">
    <source>
        <dbReference type="Google" id="ProtNLM"/>
    </source>
</evidence>
<dbReference type="OrthoDB" id="3541445at2"/>
<evidence type="ECO:0000313" key="1">
    <source>
        <dbReference type="EMBL" id="GES02931.1"/>
    </source>
</evidence>
<dbReference type="RefSeq" id="WP_155339137.1">
    <property type="nucleotide sequence ID" value="NZ_BAAABN010000090.1"/>
</dbReference>
<proteinExistence type="predicted"/>
<dbReference type="PROSITE" id="PS51257">
    <property type="entry name" value="PROKAR_LIPOPROTEIN"/>
    <property type="match status" value="1"/>
</dbReference>
<name>A0A5M3W6V3_9ACTN</name>
<dbReference type="EMBL" id="BLAD01000063">
    <property type="protein sequence ID" value="GES02931.1"/>
    <property type="molecule type" value="Genomic_DNA"/>
</dbReference>